<dbReference type="SFLD" id="SFLDG01129">
    <property type="entry name" value="C1.5:_HAD__Beta-PGM__Phosphata"/>
    <property type="match status" value="1"/>
</dbReference>
<dbReference type="PANTHER" id="PTHR43611:SF3">
    <property type="entry name" value="FLAVIN MONONUCLEOTIDE HYDROLASE 1, CHLOROPLATIC"/>
    <property type="match status" value="1"/>
</dbReference>
<keyword evidence="2" id="KW-1185">Reference proteome</keyword>
<dbReference type="Proteomes" id="UP000029391">
    <property type="component" value="Unassembled WGS sequence"/>
</dbReference>
<organism evidence="1 2">
    <name type="scientific">Arenimonas composti TR7-09 = DSM 18010</name>
    <dbReference type="NCBI Taxonomy" id="1121013"/>
    <lineage>
        <taxon>Bacteria</taxon>
        <taxon>Pseudomonadati</taxon>
        <taxon>Pseudomonadota</taxon>
        <taxon>Gammaproteobacteria</taxon>
        <taxon>Lysobacterales</taxon>
        <taxon>Lysobacteraceae</taxon>
        <taxon>Arenimonas</taxon>
    </lineage>
</organism>
<dbReference type="AlphaFoldDB" id="A0A091BE94"/>
<dbReference type="NCBIfam" id="TIGR01509">
    <property type="entry name" value="HAD-SF-IA-v3"/>
    <property type="match status" value="1"/>
</dbReference>
<dbReference type="STRING" id="1121013.GCA_000426365_02395"/>
<protein>
    <recommendedName>
        <fullName evidence="3">Hydrolase</fullName>
    </recommendedName>
</protein>
<dbReference type="InterPro" id="IPR023214">
    <property type="entry name" value="HAD_sf"/>
</dbReference>
<gene>
    <name evidence="1" type="ORF">P873_11865</name>
</gene>
<dbReference type="Pfam" id="PF00702">
    <property type="entry name" value="Hydrolase"/>
    <property type="match status" value="1"/>
</dbReference>
<dbReference type="InterPro" id="IPR036412">
    <property type="entry name" value="HAD-like_sf"/>
</dbReference>
<dbReference type="PRINTS" id="PR00413">
    <property type="entry name" value="HADHALOGNASE"/>
</dbReference>
<evidence type="ECO:0008006" key="3">
    <source>
        <dbReference type="Google" id="ProtNLM"/>
    </source>
</evidence>
<dbReference type="SUPFAM" id="SSF56784">
    <property type="entry name" value="HAD-like"/>
    <property type="match status" value="1"/>
</dbReference>
<dbReference type="RefSeq" id="WP_043797900.1">
    <property type="nucleotide sequence ID" value="NZ_AUFF01000008.1"/>
</dbReference>
<proteinExistence type="predicted"/>
<accession>A0A091BE94</accession>
<comment type="caution">
    <text evidence="1">The sequence shown here is derived from an EMBL/GenBank/DDBJ whole genome shotgun (WGS) entry which is preliminary data.</text>
</comment>
<evidence type="ECO:0000313" key="2">
    <source>
        <dbReference type="Proteomes" id="UP000029391"/>
    </source>
</evidence>
<dbReference type="Gene3D" id="3.40.50.1000">
    <property type="entry name" value="HAD superfamily/HAD-like"/>
    <property type="match status" value="1"/>
</dbReference>
<dbReference type="InterPro" id="IPR006439">
    <property type="entry name" value="HAD-SF_hydro_IA"/>
</dbReference>
<dbReference type="EMBL" id="AWXU01000040">
    <property type="protein sequence ID" value="KFN49144.1"/>
    <property type="molecule type" value="Genomic_DNA"/>
</dbReference>
<sequence length="212" mass="22312">MSAPALVLFDLDGVLVHYRHDVRVGTLAQCLGVTPARVEAALFGSGLEHTSDLGEFDTGGHVAELARRLGVKVTLDDCLAARAAAMRVDPAVLALAAAVAAETQVAILTNNGLMLREHLDTLCPALAPVFAGRVFCSAQFRIGKPDPRVFAACLRELGVAPEDALFVDDKAENAEGARRAGLHAHHFTGAASLRAAFQQHGLRAAYAGEIRA</sequence>
<name>A0A091BE94_9GAMM</name>
<dbReference type="PANTHER" id="PTHR43611">
    <property type="entry name" value="ALPHA-D-GLUCOSE 1-PHOSPHATE PHOSPHATASE"/>
    <property type="match status" value="1"/>
</dbReference>
<dbReference type="OrthoDB" id="9797415at2"/>
<reference evidence="1 2" key="1">
    <citation type="submission" date="2013-09" db="EMBL/GenBank/DDBJ databases">
        <title>Genome sequencing of Arenimonas composti.</title>
        <authorList>
            <person name="Chen F."/>
            <person name="Wang G."/>
        </authorList>
    </citation>
    <scope>NUCLEOTIDE SEQUENCE [LARGE SCALE GENOMIC DNA]</scope>
    <source>
        <strain evidence="1 2">TR7-09</strain>
    </source>
</reference>
<evidence type="ECO:0000313" key="1">
    <source>
        <dbReference type="EMBL" id="KFN49144.1"/>
    </source>
</evidence>
<dbReference type="SFLD" id="SFLDS00003">
    <property type="entry name" value="Haloacid_Dehalogenase"/>
    <property type="match status" value="1"/>
</dbReference>
<dbReference type="eggNOG" id="COG1011">
    <property type="taxonomic scope" value="Bacteria"/>
</dbReference>